<dbReference type="Gene3D" id="3.30.1360.40">
    <property type="match status" value="1"/>
</dbReference>
<dbReference type="InterPro" id="IPR036191">
    <property type="entry name" value="RRF_sf"/>
</dbReference>
<dbReference type="KEGG" id="rbd:ALSL_1071"/>
<evidence type="ECO:0000256" key="4">
    <source>
        <dbReference type="ARBA" id="ARBA00022917"/>
    </source>
</evidence>
<dbReference type="FunFam" id="3.30.1360.40:FF:000001">
    <property type="entry name" value="Ribosome-recycling factor"/>
    <property type="match status" value="1"/>
</dbReference>
<dbReference type="PANTHER" id="PTHR20982:SF3">
    <property type="entry name" value="MITOCHONDRIAL RIBOSOME RECYCLING FACTOR PSEUDO 1"/>
    <property type="match status" value="1"/>
</dbReference>
<evidence type="ECO:0000313" key="9">
    <source>
        <dbReference type="EMBL" id="BBD79734.1"/>
    </source>
</evidence>
<dbReference type="OrthoDB" id="9804006at2"/>
<keyword evidence="7" id="KW-0175">Coiled coil</keyword>
<dbReference type="GO" id="GO:0002184">
    <property type="term" value="P:cytoplasmic translational termination"/>
    <property type="evidence" value="ECO:0007669"/>
    <property type="project" value="TreeGrafter"/>
</dbReference>
<evidence type="ECO:0000313" key="10">
    <source>
        <dbReference type="Proteomes" id="UP000270530"/>
    </source>
</evidence>
<feature type="coiled-coil region" evidence="7">
    <location>
        <begin position="132"/>
        <end position="166"/>
    </location>
</feature>
<accession>A0A2Z6E4Q0</accession>
<dbReference type="EMBL" id="AP018560">
    <property type="protein sequence ID" value="BBD79734.1"/>
    <property type="molecule type" value="Genomic_DNA"/>
</dbReference>
<evidence type="ECO:0000256" key="2">
    <source>
        <dbReference type="ARBA" id="ARBA00005912"/>
    </source>
</evidence>
<feature type="domain" description="Ribosome recycling factor" evidence="8">
    <location>
        <begin position="20"/>
        <end position="183"/>
    </location>
</feature>
<dbReference type="GO" id="GO:0005829">
    <property type="term" value="C:cytosol"/>
    <property type="evidence" value="ECO:0007669"/>
    <property type="project" value="GOC"/>
</dbReference>
<dbReference type="Proteomes" id="UP000270530">
    <property type="component" value="Chromosome"/>
</dbReference>
<proteinExistence type="inferred from homology"/>
<comment type="subcellular location">
    <subcellularLocation>
        <location evidence="1 6">Cytoplasm</location>
    </subcellularLocation>
</comment>
<evidence type="ECO:0000256" key="6">
    <source>
        <dbReference type="HAMAP-Rule" id="MF_00040"/>
    </source>
</evidence>
<name>A0A2Z6E4Q0_9GAMM</name>
<evidence type="ECO:0000256" key="3">
    <source>
        <dbReference type="ARBA" id="ARBA00022490"/>
    </source>
</evidence>
<reference evidence="10" key="2">
    <citation type="submission" date="2018-06" db="EMBL/GenBank/DDBJ databases">
        <title>Genome sequence of Rhodanobacteraceae bacterium strain Dysh456.</title>
        <authorList>
            <person name="Fukui M."/>
        </authorList>
    </citation>
    <scope>NUCLEOTIDE SEQUENCE [LARGE SCALE GENOMIC DNA]</scope>
    <source>
        <strain evidence="10">Dysh456</strain>
    </source>
</reference>
<sequence>MINDIKNDAQTRMGKSIDALKHELTRLRTGRASTALVENIRVSYYGAEMPLNQVASISLGDARSILIVPFEKSMVGPVEKAILASDIGITPTTAGTTIRLNLPPLTEERRRELAKHVAHEGENAKIAIRNVRRDAIQKIKDLLKDKQISEDEERRADEEIQKLTDRFVKEVDAVVKAKEDELLAI</sequence>
<dbReference type="RefSeq" id="WP_126537135.1">
    <property type="nucleotide sequence ID" value="NZ_AP018560.1"/>
</dbReference>
<evidence type="ECO:0000256" key="1">
    <source>
        <dbReference type="ARBA" id="ARBA00004496"/>
    </source>
</evidence>
<dbReference type="HAMAP" id="MF_00040">
    <property type="entry name" value="RRF"/>
    <property type="match status" value="1"/>
</dbReference>
<dbReference type="InterPro" id="IPR002661">
    <property type="entry name" value="Ribosome_recyc_fac"/>
</dbReference>
<comment type="similarity">
    <text evidence="2 6">Belongs to the RRF family.</text>
</comment>
<evidence type="ECO:0000256" key="7">
    <source>
        <dbReference type="SAM" id="Coils"/>
    </source>
</evidence>
<dbReference type="GO" id="GO:0043023">
    <property type="term" value="F:ribosomal large subunit binding"/>
    <property type="evidence" value="ECO:0007669"/>
    <property type="project" value="TreeGrafter"/>
</dbReference>
<keyword evidence="10" id="KW-1185">Reference proteome</keyword>
<dbReference type="NCBIfam" id="TIGR00496">
    <property type="entry name" value="frr"/>
    <property type="match status" value="1"/>
</dbReference>
<dbReference type="InterPro" id="IPR023584">
    <property type="entry name" value="Ribosome_recyc_fac_dom"/>
</dbReference>
<dbReference type="Gene3D" id="1.10.132.20">
    <property type="entry name" value="Ribosome-recycling factor"/>
    <property type="match status" value="1"/>
</dbReference>
<protein>
    <recommendedName>
        <fullName evidence="6">Ribosome-recycling factor</fullName>
        <shortName evidence="6">RRF</shortName>
    </recommendedName>
    <alternativeName>
        <fullName evidence="6">Ribosome-releasing factor</fullName>
    </alternativeName>
</protein>
<keyword evidence="4 6" id="KW-0648">Protein biosynthesis</keyword>
<comment type="function">
    <text evidence="5 6">Responsible for the release of ribosomes from messenger RNA at the termination of protein biosynthesis. May increase the efficiency of translation by recycling ribosomes from one round of translation to another.</text>
</comment>
<dbReference type="Pfam" id="PF01765">
    <property type="entry name" value="RRF"/>
    <property type="match status" value="1"/>
</dbReference>
<dbReference type="AlphaFoldDB" id="A0A2Z6E4Q0"/>
<dbReference type="PANTHER" id="PTHR20982">
    <property type="entry name" value="RIBOSOME RECYCLING FACTOR"/>
    <property type="match status" value="1"/>
</dbReference>
<dbReference type="SUPFAM" id="SSF55194">
    <property type="entry name" value="Ribosome recycling factor, RRF"/>
    <property type="match status" value="1"/>
</dbReference>
<evidence type="ECO:0000256" key="5">
    <source>
        <dbReference type="ARBA" id="ARBA00025050"/>
    </source>
</evidence>
<evidence type="ECO:0000259" key="8">
    <source>
        <dbReference type="Pfam" id="PF01765"/>
    </source>
</evidence>
<dbReference type="CDD" id="cd00520">
    <property type="entry name" value="RRF"/>
    <property type="match status" value="1"/>
</dbReference>
<organism evidence="9 10">
    <name type="scientific">Aerosticca soli</name>
    <dbReference type="NCBI Taxonomy" id="2010829"/>
    <lineage>
        <taxon>Bacteria</taxon>
        <taxon>Pseudomonadati</taxon>
        <taxon>Pseudomonadota</taxon>
        <taxon>Gammaproteobacteria</taxon>
        <taxon>Lysobacterales</taxon>
        <taxon>Rhodanobacteraceae</taxon>
        <taxon>Aerosticca</taxon>
    </lineage>
</organism>
<reference evidence="10" key="1">
    <citation type="submission" date="2018-04" db="EMBL/GenBank/DDBJ databases">
        <authorList>
            <person name="Watanabe M."/>
            <person name="Kojima H."/>
        </authorList>
    </citation>
    <scope>NUCLEOTIDE SEQUENCE [LARGE SCALE GENOMIC DNA]</scope>
    <source>
        <strain evidence="10">Dysh456</strain>
    </source>
</reference>
<gene>
    <name evidence="6" type="primary">frr</name>
    <name evidence="9" type="ORF">ALSL_1071</name>
</gene>
<dbReference type="FunFam" id="1.10.132.20:FF:000001">
    <property type="entry name" value="Ribosome-recycling factor"/>
    <property type="match status" value="1"/>
</dbReference>
<keyword evidence="3 6" id="KW-0963">Cytoplasm</keyword>